<gene>
    <name evidence="8" type="ORF">D7I43_18700</name>
</gene>
<evidence type="ECO:0000256" key="1">
    <source>
        <dbReference type="ARBA" id="ARBA00012513"/>
    </source>
</evidence>
<dbReference type="SMART" id="SM00220">
    <property type="entry name" value="S_TKc"/>
    <property type="match status" value="1"/>
</dbReference>
<dbReference type="Gene3D" id="1.10.510.10">
    <property type="entry name" value="Transferase(Phosphotransferase) domain 1"/>
    <property type="match status" value="1"/>
</dbReference>
<dbReference type="PROSITE" id="PS00108">
    <property type="entry name" value="PROTEIN_KINASE_ST"/>
    <property type="match status" value="1"/>
</dbReference>
<organism evidence="8 9">
    <name type="scientific">Micromonospora globbae</name>
    <dbReference type="NCBI Taxonomy" id="1894969"/>
    <lineage>
        <taxon>Bacteria</taxon>
        <taxon>Bacillati</taxon>
        <taxon>Actinomycetota</taxon>
        <taxon>Actinomycetes</taxon>
        <taxon>Micromonosporales</taxon>
        <taxon>Micromonosporaceae</taxon>
        <taxon>Micromonospora</taxon>
    </lineage>
</organism>
<dbReference type="EC" id="2.7.11.1" evidence="1"/>
<dbReference type="InterPro" id="IPR050660">
    <property type="entry name" value="NEK_Ser/Thr_kinase"/>
</dbReference>
<dbReference type="AlphaFoldDB" id="A0A420EYH5"/>
<evidence type="ECO:0000256" key="2">
    <source>
        <dbReference type="ARBA" id="ARBA00022679"/>
    </source>
</evidence>
<dbReference type="Pfam" id="PF00069">
    <property type="entry name" value="Pkinase"/>
    <property type="match status" value="1"/>
</dbReference>
<evidence type="ECO:0000313" key="9">
    <source>
        <dbReference type="Proteomes" id="UP000285744"/>
    </source>
</evidence>
<accession>A0A420EYH5</accession>
<dbReference type="RefSeq" id="WP_120329821.1">
    <property type="nucleotide sequence ID" value="NZ_RAQQ01000013.1"/>
</dbReference>
<feature type="region of interest" description="Disordered" evidence="6">
    <location>
        <begin position="298"/>
        <end position="330"/>
    </location>
</feature>
<dbReference type="GO" id="GO:0005524">
    <property type="term" value="F:ATP binding"/>
    <property type="evidence" value="ECO:0007669"/>
    <property type="project" value="UniProtKB-KW"/>
</dbReference>
<name>A0A420EYH5_9ACTN</name>
<reference evidence="8 9" key="1">
    <citation type="journal article" date="2018" name="Int. J. Syst. Evol. Microbiol.">
        <title>Micromonospora globbae sp. nov., an endophytic actinomycete isolated from roots of Globba winitii C. H. Wright.</title>
        <authorList>
            <person name="Kuncharoen N."/>
            <person name="Pittayakhajonwut P."/>
            <person name="Tanasupawat S."/>
        </authorList>
    </citation>
    <scope>NUCLEOTIDE SEQUENCE [LARGE SCALE GENOMIC DNA]</scope>
    <source>
        <strain evidence="8 9">WPS1-2</strain>
    </source>
</reference>
<dbReference type="PROSITE" id="PS50011">
    <property type="entry name" value="PROTEIN_KINASE_DOM"/>
    <property type="match status" value="1"/>
</dbReference>
<feature type="domain" description="Protein kinase" evidence="7">
    <location>
        <begin position="17"/>
        <end position="272"/>
    </location>
</feature>
<dbReference type="Proteomes" id="UP000285744">
    <property type="component" value="Unassembled WGS sequence"/>
</dbReference>
<evidence type="ECO:0000256" key="3">
    <source>
        <dbReference type="ARBA" id="ARBA00022741"/>
    </source>
</evidence>
<dbReference type="SUPFAM" id="SSF56112">
    <property type="entry name" value="Protein kinase-like (PK-like)"/>
    <property type="match status" value="1"/>
</dbReference>
<dbReference type="OrthoDB" id="4408092at2"/>
<dbReference type="CDD" id="cd14014">
    <property type="entry name" value="STKc_PknB_like"/>
    <property type="match status" value="1"/>
</dbReference>
<evidence type="ECO:0000256" key="4">
    <source>
        <dbReference type="ARBA" id="ARBA00022777"/>
    </source>
</evidence>
<dbReference type="InterPro" id="IPR011009">
    <property type="entry name" value="Kinase-like_dom_sf"/>
</dbReference>
<evidence type="ECO:0000259" key="7">
    <source>
        <dbReference type="PROSITE" id="PS50011"/>
    </source>
</evidence>
<proteinExistence type="predicted"/>
<keyword evidence="5" id="KW-0067">ATP-binding</keyword>
<dbReference type="Gene3D" id="3.30.200.20">
    <property type="entry name" value="Phosphorylase Kinase, domain 1"/>
    <property type="match status" value="1"/>
</dbReference>
<evidence type="ECO:0000256" key="5">
    <source>
        <dbReference type="ARBA" id="ARBA00022840"/>
    </source>
</evidence>
<dbReference type="InterPro" id="IPR008271">
    <property type="entry name" value="Ser/Thr_kinase_AS"/>
</dbReference>
<dbReference type="PANTHER" id="PTHR43671">
    <property type="entry name" value="SERINE/THREONINE-PROTEIN KINASE NEK"/>
    <property type="match status" value="1"/>
</dbReference>
<keyword evidence="8" id="KW-0723">Serine/threonine-protein kinase</keyword>
<dbReference type="GO" id="GO:0004674">
    <property type="term" value="F:protein serine/threonine kinase activity"/>
    <property type="evidence" value="ECO:0007669"/>
    <property type="project" value="UniProtKB-KW"/>
</dbReference>
<evidence type="ECO:0000313" key="8">
    <source>
        <dbReference type="EMBL" id="RKF25816.1"/>
    </source>
</evidence>
<sequence>MTDTQSGSLPVPIVPGLTDLKVFARGGYATVYRATQISVGREVAVKVENRTLDSERDQARFLREARAAGRMSSHPHVVDLFDVGVTVDQHPYLIMELCDGSYAERMRTSPLAAAEARDLGIRIADALAHSHAAGVLHRDVKPANILYSHFNPAVLADFGLAVLAEVRDPTVTLEVLTPAYAPPEMFNHSPPSPAVDVYALCATLYAVMHGRPPRWQSERNPSLVTVLEMFNQPIPGLPGIPEELIDVLRAGMANDPGERPSAAELLGMLAALPIEPAPPPAGGVGGASTGGASAAGIATSGAYAPGRSTQPLPRPSAEEAHPTVTAPSASAGRRWRRRWFLGGAAALALAGSALAGAWMADGGGTPDPSPSVSRVAGPATGRLPGCTDAASEAALPEGARCASELECFGPVRVRGVRAEATRISCDGPHTWETYAEGLLPVALVGAGYPTVTADPTVQAVCSPTTFRATSRIESAEGWHLEVLPPVEGSVDRTFRCLAGRGVDALAGPTLTGH</sequence>
<keyword evidence="2" id="KW-0808">Transferase</keyword>
<dbReference type="PANTHER" id="PTHR43671:SF13">
    <property type="entry name" value="SERINE_THREONINE-PROTEIN KINASE NEK2"/>
    <property type="match status" value="1"/>
</dbReference>
<keyword evidence="3" id="KW-0547">Nucleotide-binding</keyword>
<comment type="caution">
    <text evidence="8">The sequence shown here is derived from an EMBL/GenBank/DDBJ whole genome shotgun (WGS) entry which is preliminary data.</text>
</comment>
<dbReference type="InterPro" id="IPR000719">
    <property type="entry name" value="Prot_kinase_dom"/>
</dbReference>
<keyword evidence="4 8" id="KW-0418">Kinase</keyword>
<protein>
    <recommendedName>
        <fullName evidence="1">non-specific serine/threonine protein kinase</fullName>
        <ecNumber evidence="1">2.7.11.1</ecNumber>
    </recommendedName>
</protein>
<dbReference type="EMBL" id="RAQQ01000013">
    <property type="protein sequence ID" value="RKF25816.1"/>
    <property type="molecule type" value="Genomic_DNA"/>
</dbReference>
<evidence type="ECO:0000256" key="6">
    <source>
        <dbReference type="SAM" id="MobiDB-lite"/>
    </source>
</evidence>